<feature type="region of interest" description="Disordered" evidence="1">
    <location>
        <begin position="1"/>
        <end position="58"/>
    </location>
</feature>
<sequence>MGEYKVRAPDGREVTIEGPAPPSEEDLDAIFASLPPPGASVSGPAPPPPPADFPTLSGGPTEISATPFMQRSITDILGFGPSLEAIKAGSGPGGGIIPALESVTPMSVTESAPSVMAAVGAMAAAPVSIPAAVGMAGLMAMGGVGFKRLGQAAGDVPITDQEGLGRALFPRGIPASIWGDLTEIIGTGTKEMTFEVVGQLIFKVLRLGGAPDRVAALAEDLGLPPPLRTLKERIARKTISGEALATRAARKGQDKALTRASEEGVTLGQPPPVPEESALRYIRETESGFKASERAAETAAKGEHRAATATYEQ</sequence>
<name>A0A0F8Z588_9ZZZZ</name>
<reference evidence="2" key="1">
    <citation type="journal article" date="2015" name="Nature">
        <title>Complex archaea that bridge the gap between prokaryotes and eukaryotes.</title>
        <authorList>
            <person name="Spang A."/>
            <person name="Saw J.H."/>
            <person name="Jorgensen S.L."/>
            <person name="Zaremba-Niedzwiedzka K."/>
            <person name="Martijn J."/>
            <person name="Lind A.E."/>
            <person name="van Eijk R."/>
            <person name="Schleper C."/>
            <person name="Guy L."/>
            <person name="Ettema T.J."/>
        </authorList>
    </citation>
    <scope>NUCLEOTIDE SEQUENCE</scope>
</reference>
<feature type="non-terminal residue" evidence="2">
    <location>
        <position position="313"/>
    </location>
</feature>
<protein>
    <submittedName>
        <fullName evidence="2">Uncharacterized protein</fullName>
    </submittedName>
</protein>
<feature type="region of interest" description="Disordered" evidence="1">
    <location>
        <begin position="250"/>
        <end position="276"/>
    </location>
</feature>
<feature type="compositionally biased region" description="Pro residues" evidence="1">
    <location>
        <begin position="34"/>
        <end position="52"/>
    </location>
</feature>
<evidence type="ECO:0000313" key="2">
    <source>
        <dbReference type="EMBL" id="KKK61559.1"/>
    </source>
</evidence>
<comment type="caution">
    <text evidence="2">The sequence shown here is derived from an EMBL/GenBank/DDBJ whole genome shotgun (WGS) entry which is preliminary data.</text>
</comment>
<gene>
    <name evidence="2" type="ORF">LCGC14_3013130</name>
</gene>
<feature type="compositionally biased region" description="Basic and acidic residues" evidence="1">
    <location>
        <begin position="289"/>
        <end position="306"/>
    </location>
</feature>
<organism evidence="2">
    <name type="scientific">marine sediment metagenome</name>
    <dbReference type="NCBI Taxonomy" id="412755"/>
    <lineage>
        <taxon>unclassified sequences</taxon>
        <taxon>metagenomes</taxon>
        <taxon>ecological metagenomes</taxon>
    </lineage>
</organism>
<feature type="compositionally biased region" description="Basic and acidic residues" evidence="1">
    <location>
        <begin position="251"/>
        <end position="262"/>
    </location>
</feature>
<feature type="compositionally biased region" description="Basic and acidic residues" evidence="1">
    <location>
        <begin position="1"/>
        <end position="15"/>
    </location>
</feature>
<proteinExistence type="predicted"/>
<dbReference type="AlphaFoldDB" id="A0A0F8Z588"/>
<feature type="region of interest" description="Disordered" evidence="1">
    <location>
        <begin position="289"/>
        <end position="313"/>
    </location>
</feature>
<evidence type="ECO:0000256" key="1">
    <source>
        <dbReference type="SAM" id="MobiDB-lite"/>
    </source>
</evidence>
<dbReference type="EMBL" id="LAZR01062417">
    <property type="protein sequence ID" value="KKK61559.1"/>
    <property type="molecule type" value="Genomic_DNA"/>
</dbReference>
<accession>A0A0F8Z588</accession>